<dbReference type="AlphaFoldDB" id="A0AAV4TJM2"/>
<dbReference type="EMBL" id="BPLR01011254">
    <property type="protein sequence ID" value="GIY45271.1"/>
    <property type="molecule type" value="Genomic_DNA"/>
</dbReference>
<feature type="region of interest" description="Disordered" evidence="1">
    <location>
        <begin position="45"/>
        <end position="79"/>
    </location>
</feature>
<accession>A0AAV4TJM2</accession>
<organism evidence="2 3">
    <name type="scientific">Caerostris extrusa</name>
    <name type="common">Bark spider</name>
    <name type="synonym">Caerostris bankana</name>
    <dbReference type="NCBI Taxonomy" id="172846"/>
    <lineage>
        <taxon>Eukaryota</taxon>
        <taxon>Metazoa</taxon>
        <taxon>Ecdysozoa</taxon>
        <taxon>Arthropoda</taxon>
        <taxon>Chelicerata</taxon>
        <taxon>Arachnida</taxon>
        <taxon>Araneae</taxon>
        <taxon>Araneomorphae</taxon>
        <taxon>Entelegynae</taxon>
        <taxon>Araneoidea</taxon>
        <taxon>Araneidae</taxon>
        <taxon>Caerostris</taxon>
    </lineage>
</organism>
<reference evidence="2 3" key="1">
    <citation type="submission" date="2021-06" db="EMBL/GenBank/DDBJ databases">
        <title>Caerostris extrusa draft genome.</title>
        <authorList>
            <person name="Kono N."/>
            <person name="Arakawa K."/>
        </authorList>
    </citation>
    <scope>NUCLEOTIDE SEQUENCE [LARGE SCALE GENOMIC DNA]</scope>
</reference>
<evidence type="ECO:0000313" key="2">
    <source>
        <dbReference type="EMBL" id="GIY45271.1"/>
    </source>
</evidence>
<proteinExistence type="predicted"/>
<evidence type="ECO:0000313" key="3">
    <source>
        <dbReference type="Proteomes" id="UP001054945"/>
    </source>
</evidence>
<evidence type="ECO:0000256" key="1">
    <source>
        <dbReference type="SAM" id="MobiDB-lite"/>
    </source>
</evidence>
<sequence length="79" mass="9234">MLRIGILLRPKTQIDIHGGHRNYHIQRSNALPFSNRITHLETFPTTLKPPKINTHNYLHENSKVPRRSNPVHSEEHTLL</sequence>
<comment type="caution">
    <text evidence="2">The sequence shown here is derived from an EMBL/GenBank/DDBJ whole genome shotgun (WGS) entry which is preliminary data.</text>
</comment>
<protein>
    <submittedName>
        <fullName evidence="2">Uncharacterized protein</fullName>
    </submittedName>
</protein>
<name>A0AAV4TJM2_CAEEX</name>
<keyword evidence="3" id="KW-1185">Reference proteome</keyword>
<dbReference type="Proteomes" id="UP001054945">
    <property type="component" value="Unassembled WGS sequence"/>
</dbReference>
<gene>
    <name evidence="2" type="ORF">CEXT_624421</name>
</gene>